<dbReference type="InterPro" id="IPR045339">
    <property type="entry name" value="DUF6534"/>
</dbReference>
<feature type="transmembrane region" description="Helical" evidence="2">
    <location>
        <begin position="55"/>
        <end position="79"/>
    </location>
</feature>
<gene>
    <name evidence="4" type="ORF">GYMLUDRAFT_43293</name>
</gene>
<dbReference type="PANTHER" id="PTHR40465:SF1">
    <property type="entry name" value="DUF6534 DOMAIN-CONTAINING PROTEIN"/>
    <property type="match status" value="1"/>
</dbReference>
<evidence type="ECO:0000256" key="2">
    <source>
        <dbReference type="SAM" id="Phobius"/>
    </source>
</evidence>
<feature type="region of interest" description="Disordered" evidence="1">
    <location>
        <begin position="294"/>
        <end position="333"/>
    </location>
</feature>
<feature type="domain" description="DUF6534" evidence="3">
    <location>
        <begin position="180"/>
        <end position="266"/>
    </location>
</feature>
<feature type="transmembrane region" description="Helical" evidence="2">
    <location>
        <begin position="20"/>
        <end position="43"/>
    </location>
</feature>
<feature type="transmembrane region" description="Helical" evidence="2">
    <location>
        <begin position="240"/>
        <end position="261"/>
    </location>
</feature>
<feature type="transmembrane region" description="Helical" evidence="2">
    <location>
        <begin position="126"/>
        <end position="154"/>
    </location>
</feature>
<keyword evidence="2" id="KW-0812">Transmembrane</keyword>
<organism evidence="4 5">
    <name type="scientific">Collybiopsis luxurians FD-317 M1</name>
    <dbReference type="NCBI Taxonomy" id="944289"/>
    <lineage>
        <taxon>Eukaryota</taxon>
        <taxon>Fungi</taxon>
        <taxon>Dikarya</taxon>
        <taxon>Basidiomycota</taxon>
        <taxon>Agaricomycotina</taxon>
        <taxon>Agaricomycetes</taxon>
        <taxon>Agaricomycetidae</taxon>
        <taxon>Agaricales</taxon>
        <taxon>Marasmiineae</taxon>
        <taxon>Omphalotaceae</taxon>
        <taxon>Collybiopsis</taxon>
        <taxon>Collybiopsis luxurians</taxon>
    </lineage>
</organism>
<protein>
    <recommendedName>
        <fullName evidence="3">DUF6534 domain-containing protein</fullName>
    </recommendedName>
</protein>
<proteinExistence type="predicted"/>
<feature type="transmembrane region" description="Helical" evidence="2">
    <location>
        <begin position="215"/>
        <end position="234"/>
    </location>
</feature>
<reference evidence="4 5" key="1">
    <citation type="submission" date="2014-04" db="EMBL/GenBank/DDBJ databases">
        <title>Evolutionary Origins and Diversification of the Mycorrhizal Mutualists.</title>
        <authorList>
            <consortium name="DOE Joint Genome Institute"/>
            <consortium name="Mycorrhizal Genomics Consortium"/>
            <person name="Kohler A."/>
            <person name="Kuo A."/>
            <person name="Nagy L.G."/>
            <person name="Floudas D."/>
            <person name="Copeland A."/>
            <person name="Barry K.W."/>
            <person name="Cichocki N."/>
            <person name="Veneault-Fourrey C."/>
            <person name="LaButti K."/>
            <person name="Lindquist E.A."/>
            <person name="Lipzen A."/>
            <person name="Lundell T."/>
            <person name="Morin E."/>
            <person name="Murat C."/>
            <person name="Riley R."/>
            <person name="Ohm R."/>
            <person name="Sun H."/>
            <person name="Tunlid A."/>
            <person name="Henrissat B."/>
            <person name="Grigoriev I.V."/>
            <person name="Hibbett D.S."/>
            <person name="Martin F."/>
        </authorList>
    </citation>
    <scope>NUCLEOTIDE SEQUENCE [LARGE SCALE GENOMIC DNA]</scope>
    <source>
        <strain evidence="4 5">FD-317 M1</strain>
    </source>
</reference>
<evidence type="ECO:0000313" key="5">
    <source>
        <dbReference type="Proteomes" id="UP000053593"/>
    </source>
</evidence>
<keyword evidence="2" id="KW-1133">Transmembrane helix</keyword>
<feature type="compositionally biased region" description="Polar residues" evidence="1">
    <location>
        <begin position="323"/>
        <end position="333"/>
    </location>
</feature>
<evidence type="ECO:0000256" key="1">
    <source>
        <dbReference type="SAM" id="MobiDB-lite"/>
    </source>
</evidence>
<name>A0A0D0CF58_9AGAR</name>
<dbReference type="HOGENOM" id="CLU_046025_5_0_1"/>
<evidence type="ECO:0000259" key="3">
    <source>
        <dbReference type="Pfam" id="PF20152"/>
    </source>
</evidence>
<sequence length="333" mass="37364">MSSPDDLNAIESMVANSFGAALIGAVVAAMLYGLTTLQTYFYFMNYPGDKIQLKILVWALWLMDSLHITLVTYCVYFYLVINFMNPSGLANINWSFNITLLLNTILAVVVQIFFTRQIFTLIRRPFRILLTVVIGFAVAGHLCFGIESFVFLFVSKTFIAYDESHVVRFAAVIPFCVFNVLSDVLITTMLCTFLQESRTDLGWNNSLITRIITYAVNRCLLTTLSSITEVILFATLPQSLWWLALDFSIGKLYTNSLLASLNSRRSLRRQIGTGDCTFDLDPNQLSGIHFQRDQDTTETHPGSHEVWSSEEVSKAANGPRPPNTSVVETTPSV</sequence>
<dbReference type="PANTHER" id="PTHR40465">
    <property type="entry name" value="CHROMOSOME 1, WHOLE GENOME SHOTGUN SEQUENCE"/>
    <property type="match status" value="1"/>
</dbReference>
<dbReference type="EMBL" id="KN834772">
    <property type="protein sequence ID" value="KIK61214.1"/>
    <property type="molecule type" value="Genomic_DNA"/>
</dbReference>
<dbReference type="Pfam" id="PF20152">
    <property type="entry name" value="DUF6534"/>
    <property type="match status" value="1"/>
</dbReference>
<feature type="compositionally biased region" description="Basic and acidic residues" evidence="1">
    <location>
        <begin position="294"/>
        <end position="303"/>
    </location>
</feature>
<feature type="transmembrane region" description="Helical" evidence="2">
    <location>
        <begin position="166"/>
        <end position="194"/>
    </location>
</feature>
<keyword evidence="2" id="KW-0472">Membrane</keyword>
<evidence type="ECO:0000313" key="4">
    <source>
        <dbReference type="EMBL" id="KIK61214.1"/>
    </source>
</evidence>
<keyword evidence="5" id="KW-1185">Reference proteome</keyword>
<dbReference type="Proteomes" id="UP000053593">
    <property type="component" value="Unassembled WGS sequence"/>
</dbReference>
<accession>A0A0D0CF58</accession>
<feature type="transmembrane region" description="Helical" evidence="2">
    <location>
        <begin position="94"/>
        <end position="114"/>
    </location>
</feature>
<dbReference type="AlphaFoldDB" id="A0A0D0CF58"/>
<dbReference type="OrthoDB" id="2743740at2759"/>